<reference evidence="15" key="1">
    <citation type="journal article" date="2022" name="IScience">
        <title>Evolution of zygomycete secretomes and the origins of terrestrial fungal ecologies.</title>
        <authorList>
            <person name="Chang Y."/>
            <person name="Wang Y."/>
            <person name="Mondo S."/>
            <person name="Ahrendt S."/>
            <person name="Andreopoulos W."/>
            <person name="Barry K."/>
            <person name="Beard J."/>
            <person name="Benny G.L."/>
            <person name="Blankenship S."/>
            <person name="Bonito G."/>
            <person name="Cuomo C."/>
            <person name="Desiro A."/>
            <person name="Gervers K.A."/>
            <person name="Hundley H."/>
            <person name="Kuo A."/>
            <person name="LaButti K."/>
            <person name="Lang B.F."/>
            <person name="Lipzen A."/>
            <person name="O'Donnell K."/>
            <person name="Pangilinan J."/>
            <person name="Reynolds N."/>
            <person name="Sandor L."/>
            <person name="Smith M.E."/>
            <person name="Tsang A."/>
            <person name="Grigoriev I.V."/>
            <person name="Stajich J.E."/>
            <person name="Spatafora J.W."/>
        </authorList>
    </citation>
    <scope>NUCLEOTIDE SEQUENCE</scope>
    <source>
        <strain evidence="15">RSA 2281</strain>
    </source>
</reference>
<evidence type="ECO:0000256" key="5">
    <source>
        <dbReference type="ARBA" id="ARBA00022771"/>
    </source>
</evidence>
<name>A0AAD5KBF5_9FUNG</name>
<dbReference type="PROSITE" id="PS00028">
    <property type="entry name" value="ZINC_FINGER_C2H2_1"/>
    <property type="match status" value="2"/>
</dbReference>
<feature type="domain" description="C2H2-type" evidence="14">
    <location>
        <begin position="44"/>
        <end position="73"/>
    </location>
</feature>
<dbReference type="EMBL" id="JAIXMP010000002">
    <property type="protein sequence ID" value="KAI9277191.1"/>
    <property type="molecule type" value="Genomic_DNA"/>
</dbReference>
<dbReference type="GO" id="GO:0000433">
    <property type="term" value="P:carbon catabolite repression of transcription from RNA polymerase II promoter by glucose"/>
    <property type="evidence" value="ECO:0007669"/>
    <property type="project" value="TreeGrafter"/>
</dbReference>
<dbReference type="GO" id="GO:0000978">
    <property type="term" value="F:RNA polymerase II cis-regulatory region sequence-specific DNA binding"/>
    <property type="evidence" value="ECO:0007669"/>
    <property type="project" value="TreeGrafter"/>
</dbReference>
<dbReference type="Gene3D" id="3.30.160.60">
    <property type="entry name" value="Classic Zinc Finger"/>
    <property type="match status" value="2"/>
</dbReference>
<proteinExistence type="inferred from homology"/>
<evidence type="ECO:0000256" key="2">
    <source>
        <dbReference type="ARBA" id="ARBA00022491"/>
    </source>
</evidence>
<evidence type="ECO:0000256" key="12">
    <source>
        <dbReference type="PROSITE-ProRule" id="PRU00042"/>
    </source>
</evidence>
<dbReference type="GO" id="GO:0005634">
    <property type="term" value="C:nucleus"/>
    <property type="evidence" value="ECO:0007669"/>
    <property type="project" value="UniProtKB-SubCell"/>
</dbReference>
<keyword evidence="16" id="KW-1185">Reference proteome</keyword>
<dbReference type="AlphaFoldDB" id="A0AAD5KBF5"/>
<evidence type="ECO:0000256" key="10">
    <source>
        <dbReference type="ARBA" id="ARBA00023242"/>
    </source>
</evidence>
<evidence type="ECO:0000313" key="16">
    <source>
        <dbReference type="Proteomes" id="UP001209540"/>
    </source>
</evidence>
<dbReference type="FunFam" id="3.30.160.60:FF:000089">
    <property type="entry name" value="DNA-binding protein creA"/>
    <property type="match status" value="1"/>
</dbReference>
<dbReference type="SUPFAM" id="SSF57667">
    <property type="entry name" value="beta-beta-alpha zinc fingers"/>
    <property type="match status" value="1"/>
</dbReference>
<keyword evidence="10" id="KW-0539">Nucleus</keyword>
<evidence type="ECO:0000256" key="9">
    <source>
        <dbReference type="ARBA" id="ARBA00023163"/>
    </source>
</evidence>
<evidence type="ECO:0000256" key="13">
    <source>
        <dbReference type="SAM" id="MobiDB-lite"/>
    </source>
</evidence>
<keyword evidence="6" id="KW-0862">Zinc</keyword>
<keyword evidence="3" id="KW-0479">Metal-binding</keyword>
<sequence>MPPIRNKSSSTAPRPYQCPMCSKAFFRLEHQTRHIRTHTGEKPHLCTFPGCEKRFSRSDELTRHARIHTSSPSHGYYNKRHVRSHHRQSTHTMTMSTTIACPFYYASPPPPYYYDYHYGDTFSSCQECVAMTVAKQQQDGYYYYHNQQQRSIMHPLSPQYSSYSSDSESDYIYTPESSPIQRPLLPPPSPATTRSSSSSTGSIFSQQKPNKLPLLLIQQTSTKKPSPVECNTSYMPLDSPPLLNYHSTTTMTRLPSIRSLLL</sequence>
<comment type="similarity">
    <text evidence="11">Belongs to the creA/MIG C2H2-type zinc-finger protein family.</text>
</comment>
<dbReference type="Proteomes" id="UP001209540">
    <property type="component" value="Unassembled WGS sequence"/>
</dbReference>
<keyword evidence="2" id="KW-0678">Repressor</keyword>
<keyword evidence="4" id="KW-0677">Repeat</keyword>
<evidence type="ECO:0000256" key="7">
    <source>
        <dbReference type="ARBA" id="ARBA00023015"/>
    </source>
</evidence>
<organism evidence="15 16">
    <name type="scientific">Phascolomyces articulosus</name>
    <dbReference type="NCBI Taxonomy" id="60185"/>
    <lineage>
        <taxon>Eukaryota</taxon>
        <taxon>Fungi</taxon>
        <taxon>Fungi incertae sedis</taxon>
        <taxon>Mucoromycota</taxon>
        <taxon>Mucoromycotina</taxon>
        <taxon>Mucoromycetes</taxon>
        <taxon>Mucorales</taxon>
        <taxon>Lichtheimiaceae</taxon>
        <taxon>Phascolomyces</taxon>
    </lineage>
</organism>
<evidence type="ECO:0000256" key="8">
    <source>
        <dbReference type="ARBA" id="ARBA00023125"/>
    </source>
</evidence>
<evidence type="ECO:0000313" key="15">
    <source>
        <dbReference type="EMBL" id="KAI9277191.1"/>
    </source>
</evidence>
<evidence type="ECO:0000256" key="4">
    <source>
        <dbReference type="ARBA" id="ARBA00022737"/>
    </source>
</evidence>
<dbReference type="GO" id="GO:0005737">
    <property type="term" value="C:cytoplasm"/>
    <property type="evidence" value="ECO:0007669"/>
    <property type="project" value="TreeGrafter"/>
</dbReference>
<dbReference type="PANTHER" id="PTHR47428:SF1">
    <property type="entry name" value="REGULATORY PROTEIN MIG1-RELATED"/>
    <property type="match status" value="1"/>
</dbReference>
<dbReference type="InterPro" id="IPR051007">
    <property type="entry name" value="creA/MIG_C2H2-ZnF"/>
</dbReference>
<evidence type="ECO:0000256" key="11">
    <source>
        <dbReference type="ARBA" id="ARBA00038023"/>
    </source>
</evidence>
<dbReference type="SMART" id="SM00355">
    <property type="entry name" value="ZnF_C2H2"/>
    <property type="match status" value="2"/>
</dbReference>
<dbReference type="Pfam" id="PF00096">
    <property type="entry name" value="zf-C2H2"/>
    <property type="match status" value="2"/>
</dbReference>
<protein>
    <recommendedName>
        <fullName evidence="14">C2H2-type domain-containing protein</fullName>
    </recommendedName>
</protein>
<feature type="compositionally biased region" description="Low complexity" evidence="13">
    <location>
        <begin position="160"/>
        <end position="183"/>
    </location>
</feature>
<feature type="compositionally biased region" description="Low complexity" evidence="13">
    <location>
        <begin position="191"/>
        <end position="206"/>
    </location>
</feature>
<feature type="domain" description="C2H2-type" evidence="14">
    <location>
        <begin position="16"/>
        <end position="43"/>
    </location>
</feature>
<evidence type="ECO:0000259" key="14">
    <source>
        <dbReference type="PROSITE" id="PS50157"/>
    </source>
</evidence>
<dbReference type="PROSITE" id="PS50157">
    <property type="entry name" value="ZINC_FINGER_C2H2_2"/>
    <property type="match status" value="2"/>
</dbReference>
<gene>
    <name evidence="15" type="ORF">BDA99DRAFT_495109</name>
</gene>
<feature type="region of interest" description="Disordered" evidence="13">
    <location>
        <begin position="156"/>
        <end position="206"/>
    </location>
</feature>
<dbReference type="FunFam" id="3.30.160.60:FF:000152">
    <property type="entry name" value="DNA-binding protein creA"/>
    <property type="match status" value="1"/>
</dbReference>
<keyword evidence="8" id="KW-0238">DNA-binding</keyword>
<keyword evidence="5 12" id="KW-0863">Zinc-finger</keyword>
<comment type="subcellular location">
    <subcellularLocation>
        <location evidence="1">Nucleus</location>
    </subcellularLocation>
</comment>
<evidence type="ECO:0000256" key="3">
    <source>
        <dbReference type="ARBA" id="ARBA00022723"/>
    </source>
</evidence>
<keyword evidence="9" id="KW-0804">Transcription</keyword>
<dbReference type="InterPro" id="IPR013087">
    <property type="entry name" value="Znf_C2H2_type"/>
</dbReference>
<comment type="caution">
    <text evidence="15">The sequence shown here is derived from an EMBL/GenBank/DDBJ whole genome shotgun (WGS) entry which is preliminary data.</text>
</comment>
<dbReference type="GO" id="GO:0008270">
    <property type="term" value="F:zinc ion binding"/>
    <property type="evidence" value="ECO:0007669"/>
    <property type="project" value="UniProtKB-KW"/>
</dbReference>
<keyword evidence="7" id="KW-0805">Transcription regulation</keyword>
<dbReference type="PANTHER" id="PTHR47428">
    <property type="entry name" value="REGULATORY PROTEIN MIG1-RELATED"/>
    <property type="match status" value="1"/>
</dbReference>
<accession>A0AAD5KBF5</accession>
<evidence type="ECO:0000256" key="6">
    <source>
        <dbReference type="ARBA" id="ARBA00022833"/>
    </source>
</evidence>
<dbReference type="InterPro" id="IPR036236">
    <property type="entry name" value="Znf_C2H2_sf"/>
</dbReference>
<reference evidence="15" key="2">
    <citation type="submission" date="2023-02" db="EMBL/GenBank/DDBJ databases">
        <authorList>
            <consortium name="DOE Joint Genome Institute"/>
            <person name="Mondo S.J."/>
            <person name="Chang Y."/>
            <person name="Wang Y."/>
            <person name="Ahrendt S."/>
            <person name="Andreopoulos W."/>
            <person name="Barry K."/>
            <person name="Beard J."/>
            <person name="Benny G.L."/>
            <person name="Blankenship S."/>
            <person name="Bonito G."/>
            <person name="Cuomo C."/>
            <person name="Desiro A."/>
            <person name="Gervers K.A."/>
            <person name="Hundley H."/>
            <person name="Kuo A."/>
            <person name="LaButti K."/>
            <person name="Lang B.F."/>
            <person name="Lipzen A."/>
            <person name="O'Donnell K."/>
            <person name="Pangilinan J."/>
            <person name="Reynolds N."/>
            <person name="Sandor L."/>
            <person name="Smith M.W."/>
            <person name="Tsang A."/>
            <person name="Grigoriev I.V."/>
            <person name="Stajich J.E."/>
            <person name="Spatafora J.W."/>
        </authorList>
    </citation>
    <scope>NUCLEOTIDE SEQUENCE</scope>
    <source>
        <strain evidence="15">RSA 2281</strain>
    </source>
</reference>
<evidence type="ECO:0000256" key="1">
    <source>
        <dbReference type="ARBA" id="ARBA00004123"/>
    </source>
</evidence>